<dbReference type="RefSeq" id="WP_243492851.1">
    <property type="nucleotide sequence ID" value="NZ_CP063361.1"/>
</dbReference>
<reference evidence="1 2" key="1">
    <citation type="submission" date="2020-10" db="EMBL/GenBank/DDBJ databases">
        <title>Genome analysis of Massilia species.</title>
        <authorList>
            <person name="Jung D.-H."/>
        </authorList>
    </citation>
    <scope>NUCLEOTIDE SEQUENCE [LARGE SCALE GENOMIC DNA]</scope>
    <source>
        <strain evidence="2">sipir</strain>
    </source>
</reference>
<accession>A0ABY4AAB0</accession>
<protein>
    <recommendedName>
        <fullName evidence="3">DUF2917 domain-containing protein</fullName>
    </recommendedName>
</protein>
<evidence type="ECO:0000313" key="2">
    <source>
        <dbReference type="Proteomes" id="UP000831532"/>
    </source>
</evidence>
<name>A0ABY4AAB0_9BURK</name>
<organism evidence="1 2">
    <name type="scientific">Massilia violaceinigra</name>
    <dbReference type="NCBI Taxonomy" id="2045208"/>
    <lineage>
        <taxon>Bacteria</taxon>
        <taxon>Pseudomonadati</taxon>
        <taxon>Pseudomonadota</taxon>
        <taxon>Betaproteobacteria</taxon>
        <taxon>Burkholderiales</taxon>
        <taxon>Oxalobacteraceae</taxon>
        <taxon>Telluria group</taxon>
        <taxon>Massilia</taxon>
    </lineage>
</organism>
<dbReference type="EMBL" id="CP063361">
    <property type="protein sequence ID" value="UOD31746.1"/>
    <property type="molecule type" value="Genomic_DNA"/>
</dbReference>
<keyword evidence="2" id="KW-1185">Reference proteome</keyword>
<sequence>MHARGDTLSLDDALGMAIDAWMATDTPPPADGNAKGYQWKCLLLPDGTDIRMTVAGRTEYAVVVGDAIVYQGRSVSPRGMTLAIAGEGRNAWRDLMIRRPGDAKWLYASVLRTRIERAERQAQPQPATPADSMAAAARCMSDALRSAMVLVDHVNAQAVRQQDERRRIGSRREADQLGEDCAF</sequence>
<dbReference type="Proteomes" id="UP000831532">
    <property type="component" value="Chromosome"/>
</dbReference>
<proteinExistence type="predicted"/>
<evidence type="ECO:0008006" key="3">
    <source>
        <dbReference type="Google" id="ProtNLM"/>
    </source>
</evidence>
<evidence type="ECO:0000313" key="1">
    <source>
        <dbReference type="EMBL" id="UOD31746.1"/>
    </source>
</evidence>
<gene>
    <name evidence="1" type="ORF">INH39_08710</name>
</gene>